<keyword evidence="4 6" id="KW-1133">Transmembrane helix</keyword>
<reference evidence="9" key="1">
    <citation type="journal article" date="2025" name="Foods">
        <title>Unveiling the Microbial Signatures of Arabica Coffee Cherries: Insights into Ripeness Specific Diversity, Functional Traits, and Implications for Quality and Safety.</title>
        <authorList>
            <consortium name="RefSeq"/>
            <person name="Tenea G.N."/>
            <person name="Cifuentes V."/>
            <person name="Reyes P."/>
            <person name="Cevallos-Vallejos M."/>
        </authorList>
    </citation>
    <scope>NUCLEOTIDE SEQUENCE [LARGE SCALE GENOMIC DNA]</scope>
</reference>
<dbReference type="Proteomes" id="UP001652660">
    <property type="component" value="Chromosome 7e"/>
</dbReference>
<dbReference type="GO" id="GO:0016020">
    <property type="term" value="C:membrane"/>
    <property type="evidence" value="ECO:0007669"/>
    <property type="project" value="UniProtKB-SubCell"/>
</dbReference>
<dbReference type="GO" id="GO:0022857">
    <property type="term" value="F:transmembrane transporter activity"/>
    <property type="evidence" value="ECO:0007669"/>
    <property type="project" value="InterPro"/>
</dbReference>
<evidence type="ECO:0000256" key="4">
    <source>
        <dbReference type="ARBA" id="ARBA00022989"/>
    </source>
</evidence>
<feature type="transmembrane region" description="Helical" evidence="6">
    <location>
        <begin position="216"/>
        <end position="234"/>
    </location>
</feature>
<dbReference type="InterPro" id="IPR037185">
    <property type="entry name" value="EmrE-like"/>
</dbReference>
<evidence type="ECO:0000256" key="5">
    <source>
        <dbReference type="ARBA" id="ARBA00023136"/>
    </source>
</evidence>
<evidence type="ECO:0000256" key="3">
    <source>
        <dbReference type="ARBA" id="ARBA00022692"/>
    </source>
</evidence>
<feature type="transmembrane region" description="Helical" evidence="6">
    <location>
        <begin position="12"/>
        <end position="32"/>
    </location>
</feature>
<feature type="domain" description="EamA" evidence="8">
    <location>
        <begin position="15"/>
        <end position="154"/>
    </location>
</feature>
<keyword evidence="3 6" id="KW-0812">Transmembrane</keyword>
<feature type="region of interest" description="Disordered" evidence="7">
    <location>
        <begin position="332"/>
        <end position="364"/>
    </location>
</feature>
<evidence type="ECO:0000256" key="1">
    <source>
        <dbReference type="ARBA" id="ARBA00004141"/>
    </source>
</evidence>
<feature type="domain" description="EamA" evidence="8">
    <location>
        <begin position="187"/>
        <end position="323"/>
    </location>
</feature>
<dbReference type="RefSeq" id="XP_027077634.2">
    <property type="nucleotide sequence ID" value="XM_027221833.2"/>
</dbReference>
<reference evidence="10" key="2">
    <citation type="submission" date="2025-08" db="UniProtKB">
        <authorList>
            <consortium name="RefSeq"/>
        </authorList>
    </citation>
    <scope>IDENTIFICATION</scope>
    <source>
        <tissue evidence="10">Leaves</tissue>
    </source>
</reference>
<evidence type="ECO:0000313" key="10">
    <source>
        <dbReference type="RefSeq" id="XP_027077634.2"/>
    </source>
</evidence>
<feature type="transmembrane region" description="Helical" evidence="6">
    <location>
        <begin position="306"/>
        <end position="324"/>
    </location>
</feature>
<dbReference type="AlphaFoldDB" id="A0A6P6TGL9"/>
<dbReference type="GeneID" id="113701266"/>
<feature type="transmembrane region" description="Helical" evidence="6">
    <location>
        <begin position="254"/>
        <end position="272"/>
    </location>
</feature>
<name>A0A6P6TGL9_COFAR</name>
<comment type="subcellular location">
    <subcellularLocation>
        <location evidence="1 6">Membrane</location>
        <topology evidence="1 6">Multi-pass membrane protein</topology>
    </subcellularLocation>
</comment>
<feature type="transmembrane region" description="Helical" evidence="6">
    <location>
        <begin position="44"/>
        <end position="64"/>
    </location>
</feature>
<feature type="transmembrane region" description="Helical" evidence="6">
    <location>
        <begin position="101"/>
        <end position="127"/>
    </location>
</feature>
<gene>
    <name evidence="10" type="primary">LOC113701266</name>
</gene>
<comment type="similarity">
    <text evidence="2 6">Belongs to the drug/metabolite transporter (DMT) superfamily. Plant drug/metabolite exporter (P-DME) (TC 2.A.7.4) family.</text>
</comment>
<dbReference type="OrthoDB" id="1728340at2759"/>
<keyword evidence="5 6" id="KW-0472">Membrane</keyword>
<feature type="transmembrane region" description="Helical" evidence="6">
    <location>
        <begin position="279"/>
        <end position="300"/>
    </location>
</feature>
<evidence type="ECO:0000256" key="2">
    <source>
        <dbReference type="ARBA" id="ARBA00007635"/>
    </source>
</evidence>
<accession>A0A6P6TGL9</accession>
<dbReference type="SUPFAM" id="SSF103481">
    <property type="entry name" value="Multidrug resistance efflux transporter EmrE"/>
    <property type="match status" value="2"/>
</dbReference>
<dbReference type="InterPro" id="IPR000620">
    <property type="entry name" value="EamA_dom"/>
</dbReference>
<protein>
    <recommendedName>
        <fullName evidence="6">WAT1-related protein</fullName>
    </recommendedName>
</protein>
<dbReference type="PANTHER" id="PTHR31218">
    <property type="entry name" value="WAT1-RELATED PROTEIN"/>
    <property type="match status" value="1"/>
</dbReference>
<evidence type="ECO:0000256" key="6">
    <source>
        <dbReference type="RuleBase" id="RU363077"/>
    </source>
</evidence>
<feature type="transmembrane region" description="Helical" evidence="6">
    <location>
        <begin position="185"/>
        <end position="204"/>
    </location>
</feature>
<sequence length="364" mass="39172">MARNVCFISEELKPAVVMVIVQVASTGSNFMYKIAMANGMGIQTIILYKLLFATVFMAPIAFFTERNCRPRFTWMIALDGFLSALFGATLGNYLYVKSMSLTSATFVTAMFNLIPGFTLVLALIFRLEKLDVRNSAGKAKVLGTVLGSGGAMILTFVKGKKIKILSQHVDIIPLHNHASVPSNNVVGSLLALLSCLSFAIWLVIQTKMSHSYPCYSSIAVMCFTGSILTGVLAICTERELSSWMLGWDCRLLAVAYLGIVSSGLCVAAVFWSSMMKGPLFVSSFSPLGLVFTALAGSLFLKEELCLGSLIGSIIITIGLCLVIWGKGKEATASQDGETESRRDEVTDGSQAAPPISNKWGSSTI</sequence>
<dbReference type="InterPro" id="IPR030184">
    <property type="entry name" value="WAT1-related"/>
</dbReference>
<evidence type="ECO:0000256" key="7">
    <source>
        <dbReference type="SAM" id="MobiDB-lite"/>
    </source>
</evidence>
<proteinExistence type="inferred from homology"/>
<feature type="transmembrane region" description="Helical" evidence="6">
    <location>
        <begin position="76"/>
        <end position="95"/>
    </location>
</feature>
<evidence type="ECO:0000313" key="9">
    <source>
        <dbReference type="Proteomes" id="UP001652660"/>
    </source>
</evidence>
<organism evidence="9 10">
    <name type="scientific">Coffea arabica</name>
    <name type="common">Arabian coffee</name>
    <dbReference type="NCBI Taxonomy" id="13443"/>
    <lineage>
        <taxon>Eukaryota</taxon>
        <taxon>Viridiplantae</taxon>
        <taxon>Streptophyta</taxon>
        <taxon>Embryophyta</taxon>
        <taxon>Tracheophyta</taxon>
        <taxon>Spermatophyta</taxon>
        <taxon>Magnoliopsida</taxon>
        <taxon>eudicotyledons</taxon>
        <taxon>Gunneridae</taxon>
        <taxon>Pentapetalae</taxon>
        <taxon>asterids</taxon>
        <taxon>lamiids</taxon>
        <taxon>Gentianales</taxon>
        <taxon>Rubiaceae</taxon>
        <taxon>Ixoroideae</taxon>
        <taxon>Gardenieae complex</taxon>
        <taxon>Bertiereae - Coffeeae clade</taxon>
        <taxon>Coffeeae</taxon>
        <taxon>Coffea</taxon>
    </lineage>
</organism>
<keyword evidence="9" id="KW-1185">Reference proteome</keyword>
<evidence type="ECO:0000259" key="8">
    <source>
        <dbReference type="Pfam" id="PF00892"/>
    </source>
</evidence>
<dbReference type="Pfam" id="PF00892">
    <property type="entry name" value="EamA"/>
    <property type="match status" value="2"/>
</dbReference>